<dbReference type="Proteomes" id="UP001054902">
    <property type="component" value="Unassembled WGS sequence"/>
</dbReference>
<feature type="compositionally biased region" description="Basic and acidic residues" evidence="1">
    <location>
        <begin position="132"/>
        <end position="263"/>
    </location>
</feature>
<reference evidence="3 4" key="1">
    <citation type="journal article" date="2021" name="Sci. Rep.">
        <title>The genome of the diatom Chaetoceros tenuissimus carries an ancient integrated fragment of an extant virus.</title>
        <authorList>
            <person name="Hongo Y."/>
            <person name="Kimura K."/>
            <person name="Takaki Y."/>
            <person name="Yoshida Y."/>
            <person name="Baba S."/>
            <person name="Kobayashi G."/>
            <person name="Nagasaki K."/>
            <person name="Hano T."/>
            <person name="Tomaru Y."/>
        </authorList>
    </citation>
    <scope>NUCLEOTIDE SEQUENCE [LARGE SCALE GENOMIC DNA]</scope>
    <source>
        <strain evidence="3 4">NIES-3715</strain>
    </source>
</reference>
<keyword evidence="2" id="KW-0732">Signal</keyword>
<proteinExistence type="predicted"/>
<feature type="region of interest" description="Disordered" evidence="1">
    <location>
        <begin position="323"/>
        <end position="362"/>
    </location>
</feature>
<keyword evidence="4" id="KW-1185">Reference proteome</keyword>
<sequence>MKVIALFATVNAGVLAFTPNASPRLSTKLEARRDEGKRNNFVGGALAFVAGIATAGQVAFADPAILMDNTIPAETQNIITQSSLTVSIGAPTFGGGSSFETLDFSLPSYSESTGGASDGAVKKNEPPSFKADFPELKLPSEEKKADDGKAEADAKAKAEADAKKEAEDKAAAKKAAEEEKAAKAKAAEEARIQKEKEAAEKAEKEEKRKAEIAARKEAEKKKQEEMVARQKAADEKAAAEKKAAEEKAAAEAEKPKVEEKKEVPPPPPPAAPKAPEIKAPEVAIPAFTVPKIEAPKVDIPKFEAPKFEVPAAPKAVYDLDIKPSSLPDIKAPSVPSFGGSTSDEPKAPLEPQEVRDEKARQAKDKFKKLDEELKEIEKKAAAARELAKEAKKEAKEAKDLACETRPGGKILCLRSPGIGY</sequence>
<feature type="signal peptide" evidence="2">
    <location>
        <begin position="1"/>
        <end position="16"/>
    </location>
</feature>
<evidence type="ECO:0000313" key="3">
    <source>
        <dbReference type="EMBL" id="GFH47318.1"/>
    </source>
</evidence>
<evidence type="ECO:0000256" key="2">
    <source>
        <dbReference type="SAM" id="SignalP"/>
    </source>
</evidence>
<evidence type="ECO:0000313" key="4">
    <source>
        <dbReference type="Proteomes" id="UP001054902"/>
    </source>
</evidence>
<name>A0AAD3CK03_9STRA</name>
<accession>A0AAD3CK03</accession>
<protein>
    <submittedName>
        <fullName evidence="3">Uncharacterized protein</fullName>
    </submittedName>
</protein>
<dbReference type="EMBL" id="BLLK01000023">
    <property type="protein sequence ID" value="GFH47318.1"/>
    <property type="molecule type" value="Genomic_DNA"/>
</dbReference>
<evidence type="ECO:0000256" key="1">
    <source>
        <dbReference type="SAM" id="MobiDB-lite"/>
    </source>
</evidence>
<gene>
    <name evidence="3" type="ORF">CTEN210_03793</name>
</gene>
<dbReference type="AlphaFoldDB" id="A0AAD3CK03"/>
<feature type="chain" id="PRO_5042029363" evidence="2">
    <location>
        <begin position="17"/>
        <end position="420"/>
    </location>
</feature>
<feature type="region of interest" description="Disordered" evidence="1">
    <location>
        <begin position="113"/>
        <end position="278"/>
    </location>
</feature>
<organism evidence="3 4">
    <name type="scientific">Chaetoceros tenuissimus</name>
    <dbReference type="NCBI Taxonomy" id="426638"/>
    <lineage>
        <taxon>Eukaryota</taxon>
        <taxon>Sar</taxon>
        <taxon>Stramenopiles</taxon>
        <taxon>Ochrophyta</taxon>
        <taxon>Bacillariophyta</taxon>
        <taxon>Coscinodiscophyceae</taxon>
        <taxon>Chaetocerotophycidae</taxon>
        <taxon>Chaetocerotales</taxon>
        <taxon>Chaetocerotaceae</taxon>
        <taxon>Chaetoceros</taxon>
    </lineage>
</organism>
<feature type="compositionally biased region" description="Basic and acidic residues" evidence="1">
    <location>
        <begin position="343"/>
        <end position="362"/>
    </location>
</feature>
<comment type="caution">
    <text evidence="3">The sequence shown here is derived from an EMBL/GenBank/DDBJ whole genome shotgun (WGS) entry which is preliminary data.</text>
</comment>